<dbReference type="InterPro" id="IPR002223">
    <property type="entry name" value="Kunitz_BPTI"/>
</dbReference>
<evidence type="ECO:0000256" key="1">
    <source>
        <dbReference type="ARBA" id="ARBA00022690"/>
    </source>
</evidence>
<dbReference type="GO" id="GO:0004867">
    <property type="term" value="F:serine-type endopeptidase inhibitor activity"/>
    <property type="evidence" value="ECO:0007669"/>
    <property type="project" value="UniProtKB-KW"/>
</dbReference>
<name>A0A183AT46_9TREM</name>
<dbReference type="Pfam" id="PF00014">
    <property type="entry name" value="Kunitz_BPTI"/>
    <property type="match status" value="1"/>
</dbReference>
<dbReference type="GO" id="GO:0005615">
    <property type="term" value="C:extracellular space"/>
    <property type="evidence" value="ECO:0007669"/>
    <property type="project" value="TreeGrafter"/>
</dbReference>
<dbReference type="PANTHER" id="PTHR10083">
    <property type="entry name" value="KUNITZ-TYPE PROTEASE INHIBITOR-RELATED"/>
    <property type="match status" value="1"/>
</dbReference>
<dbReference type="PROSITE" id="PS50279">
    <property type="entry name" value="BPTI_KUNITZ_2"/>
    <property type="match status" value="1"/>
</dbReference>
<organism evidence="7">
    <name type="scientific">Echinostoma caproni</name>
    <dbReference type="NCBI Taxonomy" id="27848"/>
    <lineage>
        <taxon>Eukaryota</taxon>
        <taxon>Metazoa</taxon>
        <taxon>Spiralia</taxon>
        <taxon>Lophotrochozoa</taxon>
        <taxon>Platyhelminthes</taxon>
        <taxon>Trematoda</taxon>
        <taxon>Digenea</taxon>
        <taxon>Plagiorchiida</taxon>
        <taxon>Echinostomata</taxon>
        <taxon>Echinostomatoidea</taxon>
        <taxon>Echinostomatidae</taxon>
        <taxon>Echinostoma</taxon>
    </lineage>
</organism>
<dbReference type="InterPro" id="IPR020901">
    <property type="entry name" value="Prtase_inh_Kunz-CS"/>
</dbReference>
<dbReference type="PRINTS" id="PR00759">
    <property type="entry name" value="BASICPTASE"/>
</dbReference>
<dbReference type="Gene3D" id="4.10.410.10">
    <property type="entry name" value="Pancreatic trypsin inhibitor Kunitz domain"/>
    <property type="match status" value="1"/>
</dbReference>
<dbReference type="SMART" id="SM00131">
    <property type="entry name" value="KU"/>
    <property type="match status" value="1"/>
</dbReference>
<dbReference type="PANTHER" id="PTHR10083:SF328">
    <property type="entry name" value="TISSUE FACTOR PATHWAY INHIBITOR"/>
    <property type="match status" value="1"/>
</dbReference>
<reference evidence="7" key="1">
    <citation type="submission" date="2016-06" db="UniProtKB">
        <authorList>
            <consortium name="WormBaseParasite"/>
        </authorList>
    </citation>
    <scope>IDENTIFICATION</scope>
</reference>
<evidence type="ECO:0000313" key="6">
    <source>
        <dbReference type="Proteomes" id="UP000272942"/>
    </source>
</evidence>
<keyword evidence="6" id="KW-1185">Reference proteome</keyword>
<keyword evidence="1" id="KW-0646">Protease inhibitor</keyword>
<protein>
    <submittedName>
        <fullName evidence="7">BPTI/Kunitz inhibitor domain-containing protein</fullName>
    </submittedName>
</protein>
<evidence type="ECO:0000256" key="2">
    <source>
        <dbReference type="ARBA" id="ARBA00022900"/>
    </source>
</evidence>
<dbReference type="CDD" id="cd00109">
    <property type="entry name" value="Kunitz-type"/>
    <property type="match status" value="1"/>
</dbReference>
<dbReference type="InterPro" id="IPR036880">
    <property type="entry name" value="Kunitz_BPTI_sf"/>
</dbReference>
<dbReference type="InterPro" id="IPR050098">
    <property type="entry name" value="TFPI/VKTCI-like"/>
</dbReference>
<dbReference type="AlphaFoldDB" id="A0A183AT46"/>
<dbReference type="WBParaSite" id="ECPE_0001016301-mRNA-1">
    <property type="protein sequence ID" value="ECPE_0001016301-mRNA-1"/>
    <property type="gene ID" value="ECPE_0001016301"/>
</dbReference>
<dbReference type="SUPFAM" id="SSF57362">
    <property type="entry name" value="BPTI-like"/>
    <property type="match status" value="1"/>
</dbReference>
<keyword evidence="3" id="KW-1015">Disulfide bond</keyword>
<evidence type="ECO:0000313" key="5">
    <source>
        <dbReference type="EMBL" id="VDP86522.1"/>
    </source>
</evidence>
<evidence type="ECO:0000313" key="7">
    <source>
        <dbReference type="WBParaSite" id="ECPE_0001016301-mRNA-1"/>
    </source>
</evidence>
<evidence type="ECO:0000256" key="3">
    <source>
        <dbReference type="ARBA" id="ARBA00023157"/>
    </source>
</evidence>
<dbReference type="PROSITE" id="PS00280">
    <property type="entry name" value="BPTI_KUNITZ_1"/>
    <property type="match status" value="1"/>
</dbReference>
<dbReference type="Proteomes" id="UP000272942">
    <property type="component" value="Unassembled WGS sequence"/>
</dbReference>
<accession>A0A183AT46</accession>
<gene>
    <name evidence="5" type="ORF">ECPE_LOCUS10131</name>
</gene>
<reference evidence="5 6" key="2">
    <citation type="submission" date="2018-11" db="EMBL/GenBank/DDBJ databases">
        <authorList>
            <consortium name="Pathogen Informatics"/>
        </authorList>
    </citation>
    <scope>NUCLEOTIDE SEQUENCE [LARGE SCALE GENOMIC DNA]</scope>
    <source>
        <strain evidence="5 6">Egypt</strain>
    </source>
</reference>
<dbReference type="OrthoDB" id="4473401at2759"/>
<feature type="domain" description="BPTI/Kunitz inhibitor" evidence="4">
    <location>
        <begin position="59"/>
        <end position="109"/>
    </location>
</feature>
<proteinExistence type="predicted"/>
<evidence type="ECO:0000259" key="4">
    <source>
        <dbReference type="PROSITE" id="PS50279"/>
    </source>
</evidence>
<keyword evidence="2" id="KW-0722">Serine protease inhibitor</keyword>
<sequence>MIPCEPRICSTRNSPNTSTAPHVVRSSQFLANLISIKPTIPHLLTNLSYIFLRLSSDICNLRINPGPCLAIHYRWGWDNRRRQCIRFRYGGCGGNPNRFPSKLGCELACRYLWYENENYWENANKSFAWAYISGYYSPYLRQVQSFIMIIRLTNPLRKILRISYTSQALSPCHNRLNIFNFKFFNWRIAAQLILLLCNFRCCLVSHPTIQDLLTHFSHY</sequence>
<dbReference type="EMBL" id="UZAN01048547">
    <property type="protein sequence ID" value="VDP86522.1"/>
    <property type="molecule type" value="Genomic_DNA"/>
</dbReference>